<dbReference type="GO" id="GO:0046872">
    <property type="term" value="F:metal ion binding"/>
    <property type="evidence" value="ECO:0007669"/>
    <property type="project" value="UniProtKB-KW"/>
</dbReference>
<dbReference type="Proteomes" id="UP000054524">
    <property type="component" value="Unassembled WGS sequence"/>
</dbReference>
<dbReference type="RefSeq" id="XP_052905120.1">
    <property type="nucleotide sequence ID" value="XM_053048360.1"/>
</dbReference>
<dbReference type="InterPro" id="IPR045089">
    <property type="entry name" value="PGGT1B-like"/>
</dbReference>
<evidence type="ECO:0000256" key="5">
    <source>
        <dbReference type="ARBA" id="ARBA00022723"/>
    </source>
</evidence>
<feature type="compositionally biased region" description="Basic and acidic residues" evidence="10">
    <location>
        <begin position="107"/>
        <end position="120"/>
    </location>
</feature>
<dbReference type="InterPro" id="IPR008930">
    <property type="entry name" value="Terpenoid_cyclase/PrenylTrfase"/>
</dbReference>
<proteinExistence type="inferred from homology"/>
<reference evidence="12 13" key="1">
    <citation type="journal article" date="2014" name="Genome Announc.">
        <title>Genome Sequence of the Microsporidian Species Nematocida sp1 Strain ERTm6 (ATCC PRA-372).</title>
        <authorList>
            <person name="Bakowski M.A."/>
            <person name="Priest M."/>
            <person name="Young S."/>
            <person name="Cuomo C.A."/>
            <person name="Troemel E.R."/>
        </authorList>
    </citation>
    <scope>NUCLEOTIDE SEQUENCE [LARGE SCALE GENOMIC DNA]</scope>
    <source>
        <strain evidence="12 13">ERTm6</strain>
    </source>
</reference>
<dbReference type="AlphaFoldDB" id="A0A086J347"/>
<protein>
    <recommendedName>
        <fullName evidence="8">Geranylgeranyl transferase type II subunit beta</fullName>
    </recommendedName>
    <alternativeName>
        <fullName evidence="9">Type II protein geranyl-geranyltransferase subunit beta</fullName>
    </alternativeName>
</protein>
<comment type="similarity">
    <text evidence="2">Belongs to the protein prenyltransferase subunit beta family.</text>
</comment>
<dbReference type="EMBL" id="AKIJ01000002">
    <property type="protein sequence ID" value="KFG26565.1"/>
    <property type="molecule type" value="Genomic_DNA"/>
</dbReference>
<evidence type="ECO:0000256" key="6">
    <source>
        <dbReference type="ARBA" id="ARBA00022737"/>
    </source>
</evidence>
<keyword evidence="5" id="KW-0479">Metal-binding</keyword>
<sequence length="377" mass="41764">MAQNNKHTKFILQCITEKTRLFCLSEPMRISTLYWAIGSLFLLEEFREIQKLSETVRGFTMACQNVDGGFGAKPGYPSNPLFTLSALQILYILRRIGKSSPAPPAPDNHKEKEEIPDTRRPGSFTVQERIDELEMDLIEESSDNTSQSSSSNELSLKGGRPEKTLNSVMCNAYLEKIVTDEKLIGFNSYLDMRYICSYITSKHLLAQLSLGGPEMFFILPPMKRILCTYISQCINIDGGIGPMPGCESHAANTFCGLASLFLMGEISLVGIQETAVSISLLQSKKGGFSSRVDKHEDLCSTYWAYSALSIMGKSGYVDLSSVRQYIESCESEEGGYADRPGSAPDLLHTFFALSCFAVLDNKSLMEILPSLSLCPFD</sequence>
<dbReference type="GO" id="GO:0004663">
    <property type="term" value="F:Rab geranylgeranyltransferase activity"/>
    <property type="evidence" value="ECO:0007669"/>
    <property type="project" value="TreeGrafter"/>
</dbReference>
<dbReference type="InterPro" id="IPR001330">
    <property type="entry name" value="Prenyltrans"/>
</dbReference>
<evidence type="ECO:0000256" key="9">
    <source>
        <dbReference type="ARBA" id="ARBA00032766"/>
    </source>
</evidence>
<dbReference type="Gene3D" id="1.50.10.20">
    <property type="match status" value="2"/>
</dbReference>
<name>A0A086J347_NEMA1</name>
<evidence type="ECO:0000256" key="10">
    <source>
        <dbReference type="SAM" id="MobiDB-lite"/>
    </source>
</evidence>
<evidence type="ECO:0000256" key="8">
    <source>
        <dbReference type="ARBA" id="ARBA00030816"/>
    </source>
</evidence>
<evidence type="ECO:0000256" key="1">
    <source>
        <dbReference type="ARBA" id="ARBA00001947"/>
    </source>
</evidence>
<evidence type="ECO:0000313" key="12">
    <source>
        <dbReference type="EMBL" id="KFG26565.1"/>
    </source>
</evidence>
<evidence type="ECO:0000256" key="3">
    <source>
        <dbReference type="ARBA" id="ARBA00022602"/>
    </source>
</evidence>
<feature type="region of interest" description="Disordered" evidence="10">
    <location>
        <begin position="100"/>
        <end position="124"/>
    </location>
</feature>
<dbReference type="SUPFAM" id="SSF48239">
    <property type="entry name" value="Terpenoid cyclases/Protein prenyltransferases"/>
    <property type="match status" value="1"/>
</dbReference>
<evidence type="ECO:0000313" key="13">
    <source>
        <dbReference type="Proteomes" id="UP000054524"/>
    </source>
</evidence>
<dbReference type="GO" id="GO:0005968">
    <property type="term" value="C:Rab-protein geranylgeranyltransferase complex"/>
    <property type="evidence" value="ECO:0007669"/>
    <property type="project" value="TreeGrafter"/>
</dbReference>
<comment type="caution">
    <text evidence="12">The sequence shown here is derived from an EMBL/GenBank/DDBJ whole genome shotgun (WGS) entry which is preliminary data.</text>
</comment>
<evidence type="ECO:0000259" key="11">
    <source>
        <dbReference type="Pfam" id="PF00432"/>
    </source>
</evidence>
<comment type="cofactor">
    <cofactor evidence="1">
        <name>Zn(2+)</name>
        <dbReference type="ChEBI" id="CHEBI:29105"/>
    </cofactor>
</comment>
<evidence type="ECO:0000256" key="4">
    <source>
        <dbReference type="ARBA" id="ARBA00022679"/>
    </source>
</evidence>
<keyword evidence="3" id="KW-0637">Prenyltransferase</keyword>
<keyword evidence="4" id="KW-0808">Transferase</keyword>
<dbReference type="PANTHER" id="PTHR11774">
    <property type="entry name" value="GERANYLGERANYL TRANSFERASE TYPE BETA SUBUNIT"/>
    <property type="match status" value="1"/>
</dbReference>
<evidence type="ECO:0000256" key="2">
    <source>
        <dbReference type="ARBA" id="ARBA00010497"/>
    </source>
</evidence>
<feature type="domain" description="Prenyltransferase alpha-alpha toroid" evidence="11">
    <location>
        <begin position="189"/>
        <end position="371"/>
    </location>
</feature>
<gene>
    <name evidence="12" type="ORF">NESG_00716</name>
</gene>
<feature type="region of interest" description="Disordered" evidence="10">
    <location>
        <begin position="139"/>
        <end position="159"/>
    </location>
</feature>
<organism evidence="12 13">
    <name type="scientific">Nematocida ausubeli (strain ATCC PRA-371 / ERTm2)</name>
    <name type="common">Nematode killer fungus</name>
    <dbReference type="NCBI Taxonomy" id="1913371"/>
    <lineage>
        <taxon>Eukaryota</taxon>
        <taxon>Fungi</taxon>
        <taxon>Fungi incertae sedis</taxon>
        <taxon>Microsporidia</taxon>
        <taxon>Nematocida</taxon>
    </lineage>
</organism>
<keyword evidence="13" id="KW-1185">Reference proteome</keyword>
<dbReference type="Pfam" id="PF00432">
    <property type="entry name" value="Prenyltrans"/>
    <property type="match status" value="2"/>
</dbReference>
<feature type="compositionally biased region" description="Low complexity" evidence="10">
    <location>
        <begin position="143"/>
        <end position="156"/>
    </location>
</feature>
<dbReference type="PANTHER" id="PTHR11774:SF11">
    <property type="entry name" value="GERANYLGERANYL TRANSFERASE TYPE-2 SUBUNIT BETA"/>
    <property type="match status" value="1"/>
</dbReference>
<keyword evidence="6" id="KW-0677">Repeat</keyword>
<dbReference type="GeneID" id="77675689"/>
<evidence type="ECO:0000256" key="7">
    <source>
        <dbReference type="ARBA" id="ARBA00022833"/>
    </source>
</evidence>
<accession>A0A086J347</accession>
<feature type="domain" description="Prenyltransferase alpha-alpha toroid" evidence="11">
    <location>
        <begin position="4"/>
        <end position="94"/>
    </location>
</feature>
<keyword evidence="7" id="KW-0862">Zinc</keyword>
<dbReference type="HOGENOM" id="CLU_028946_3_0_1"/>